<proteinExistence type="predicted"/>
<evidence type="ECO:0000313" key="3">
    <source>
        <dbReference type="EMBL" id="CAA9421018.1"/>
    </source>
</evidence>
<name>A0A6J4PMZ9_9BACT</name>
<dbReference type="EMBL" id="CADCUR010000271">
    <property type="protein sequence ID" value="CAA9421018.1"/>
    <property type="molecule type" value="Genomic_DNA"/>
</dbReference>
<reference evidence="3" key="1">
    <citation type="submission" date="2020-02" db="EMBL/GenBank/DDBJ databases">
        <authorList>
            <person name="Meier V. D."/>
        </authorList>
    </citation>
    <scope>NUCLEOTIDE SEQUENCE</scope>
    <source>
        <strain evidence="3">AVDCRST_MAG74</strain>
    </source>
</reference>
<feature type="compositionally biased region" description="Basic and acidic residues" evidence="1">
    <location>
        <begin position="274"/>
        <end position="297"/>
    </location>
</feature>
<feature type="region of interest" description="Disordered" evidence="1">
    <location>
        <begin position="211"/>
        <end position="318"/>
    </location>
</feature>
<evidence type="ECO:0000256" key="1">
    <source>
        <dbReference type="SAM" id="MobiDB-lite"/>
    </source>
</evidence>
<accession>A0A6J4PMZ9</accession>
<evidence type="ECO:0000256" key="2">
    <source>
        <dbReference type="SAM" id="SignalP"/>
    </source>
</evidence>
<dbReference type="AlphaFoldDB" id="A0A6J4PMZ9"/>
<protein>
    <recommendedName>
        <fullName evidence="4">AMIN domain-containing protein</fullName>
    </recommendedName>
</protein>
<feature type="signal peptide" evidence="2">
    <location>
        <begin position="1"/>
        <end position="30"/>
    </location>
</feature>
<gene>
    <name evidence="3" type="ORF">AVDCRST_MAG74-2975</name>
</gene>
<evidence type="ECO:0008006" key="4">
    <source>
        <dbReference type="Google" id="ProtNLM"/>
    </source>
</evidence>
<organism evidence="3">
    <name type="scientific">uncultured Pyrinomonadaceae bacterium</name>
    <dbReference type="NCBI Taxonomy" id="2283094"/>
    <lineage>
        <taxon>Bacteria</taxon>
        <taxon>Pseudomonadati</taxon>
        <taxon>Acidobacteriota</taxon>
        <taxon>Blastocatellia</taxon>
        <taxon>Blastocatellales</taxon>
        <taxon>Pyrinomonadaceae</taxon>
        <taxon>environmental samples</taxon>
    </lineage>
</organism>
<keyword evidence="2" id="KW-0732">Signal</keyword>
<feature type="chain" id="PRO_5026687071" description="AMIN domain-containing protein" evidence="2">
    <location>
        <begin position="31"/>
        <end position="379"/>
    </location>
</feature>
<feature type="compositionally biased region" description="Basic and acidic residues" evidence="1">
    <location>
        <begin position="211"/>
        <end position="244"/>
    </location>
</feature>
<sequence>MKIQQLIYNLIFTLPLCVFALMFFSANLQAQSINQSYPTPITSNEISGQIPARDIGDARLTSYFYTFNAGQGDVFINVVTKNLNGDIDIFTHDNLRPLSKITIYADASEGETGRVIYLRQPAKLILRVEGRSPNDDAATYRIKFAGSFAPAIATAAANQETETPTVKSDNQTDVRVNSVGTIIEVKPKPTPKEIIAEAKKTEREIIQRTEEKTAVTEMVAETKEAEKPPAKAEKELIAEKEKSAETQNEAKPTVIVTDELPKKDQAETDVTTAETKKDSTQKDEEKSVETVTEKTIAEPETMAVKKPKKSEKPKSVKSLPPTALENIRLIVLFKDGTRIERPMSEVLRVGVDRGVLTVISKDGAIGRYSILDVEKMTIE</sequence>